<comment type="subcellular location">
    <subcellularLocation>
        <location evidence="1">Nucleus</location>
    </subcellularLocation>
</comment>
<evidence type="ECO:0000256" key="1">
    <source>
        <dbReference type="ARBA" id="ARBA00004123"/>
    </source>
</evidence>
<dbReference type="PANTHER" id="PTHR15052">
    <property type="entry name" value="RNA POLYMERASE III TRANSCRIPTION INITIATION FACTOR COMPLEX SUBUNIT"/>
    <property type="match status" value="1"/>
</dbReference>
<protein>
    <recommendedName>
        <fullName evidence="5">Anaphase-promoting complex subunit 4-like WD40 domain-containing protein</fullName>
    </recommendedName>
</protein>
<sequence length="571" mass="62624">MEAPDRSVYKIPPYPQDSRATRVYSGPVRKWDSRKAPIGPIYGPRHDDIELFEEIRARYQGCRCPVAAPFGDSGDGGDSHGEVLDSPWLPDGLEKDQQAALLEWFVRDENVLPRPDGHPDVDKTHPEHFIFHPGGKVLSLAWAPLADASSSIPSLLAVAVVPHDNPASGDKLSEEMMGAEGTKENERVASIQFWWLPLYRGKGPSPNGFDHLPKMFRLSCFSWGWPKRMEWCPVKPNDPTMLSFLALLTEDGIVRVIKVKKSHVHKTTYDEPTIQATCMSWVGVNRIAVGYSDGSIALWSVRPQMVVVRLPAHAAAVQDICSAYPSMPYLVASRPVEGFLRLIDLRRPSSEHTFHPSPVASIKGDLLGWSEHMQGFASATPFNSPLNNSLDFLHYRHFPLPRKFFASSRESPPTYLAIGKVHPFALVGTSDGKVWMANLPDIVFPSHDSMWNAQLVLSSEFRPPPAPVAVPAAGWGQDSTLLGGVMYSTWANSAEHSAGRVRGKAAASRPVSDNSDDEGEPEASEGSLGIVIHEGPTAVTSVAWHPNHDYGTWAAIGFASGLVLVKNLGLH</sequence>
<dbReference type="InterPro" id="IPR036322">
    <property type="entry name" value="WD40_repeat_dom_sf"/>
</dbReference>
<dbReference type="Gene3D" id="2.130.10.10">
    <property type="entry name" value="YVTN repeat-like/Quinoprotein amine dehydrogenase"/>
    <property type="match status" value="1"/>
</dbReference>
<dbReference type="PANTHER" id="PTHR15052:SF2">
    <property type="entry name" value="GENERAL TRANSCRIPTION FACTOR 3C POLYPEPTIDE 2"/>
    <property type="match status" value="1"/>
</dbReference>
<dbReference type="Proteomes" id="UP001642405">
    <property type="component" value="Unassembled WGS sequence"/>
</dbReference>
<feature type="compositionally biased region" description="Acidic residues" evidence="4">
    <location>
        <begin position="514"/>
        <end position="523"/>
    </location>
</feature>
<feature type="region of interest" description="Disordered" evidence="4">
    <location>
        <begin position="498"/>
        <end position="529"/>
    </location>
</feature>
<gene>
    <name evidence="6" type="ORF">SCUCBS95973_009522</name>
</gene>
<organism evidence="6 7">
    <name type="scientific">Sporothrix curviconia</name>
    <dbReference type="NCBI Taxonomy" id="1260050"/>
    <lineage>
        <taxon>Eukaryota</taxon>
        <taxon>Fungi</taxon>
        <taxon>Dikarya</taxon>
        <taxon>Ascomycota</taxon>
        <taxon>Pezizomycotina</taxon>
        <taxon>Sordariomycetes</taxon>
        <taxon>Sordariomycetidae</taxon>
        <taxon>Ophiostomatales</taxon>
        <taxon>Ophiostomataceae</taxon>
        <taxon>Sporothrix</taxon>
    </lineage>
</organism>
<evidence type="ECO:0000256" key="4">
    <source>
        <dbReference type="SAM" id="MobiDB-lite"/>
    </source>
</evidence>
<evidence type="ECO:0000256" key="2">
    <source>
        <dbReference type="ARBA" id="ARBA00023163"/>
    </source>
</evidence>
<dbReference type="InterPro" id="IPR024977">
    <property type="entry name" value="Apc4-like_WD40_dom"/>
</dbReference>
<name>A0ABP0CVL4_9PEZI</name>
<accession>A0ABP0CVL4</accession>
<comment type="caution">
    <text evidence="6">The sequence shown here is derived from an EMBL/GenBank/DDBJ whole genome shotgun (WGS) entry which is preliminary data.</text>
</comment>
<evidence type="ECO:0000313" key="7">
    <source>
        <dbReference type="Proteomes" id="UP001642405"/>
    </source>
</evidence>
<dbReference type="InterPro" id="IPR052416">
    <property type="entry name" value="GTF3C_component"/>
</dbReference>
<evidence type="ECO:0000259" key="5">
    <source>
        <dbReference type="Pfam" id="PF12894"/>
    </source>
</evidence>
<evidence type="ECO:0000313" key="6">
    <source>
        <dbReference type="EMBL" id="CAK7236187.1"/>
    </source>
</evidence>
<feature type="domain" description="Anaphase-promoting complex subunit 4-like WD40" evidence="5">
    <location>
        <begin position="243"/>
        <end position="316"/>
    </location>
</feature>
<keyword evidence="7" id="KW-1185">Reference proteome</keyword>
<dbReference type="SUPFAM" id="SSF50978">
    <property type="entry name" value="WD40 repeat-like"/>
    <property type="match status" value="1"/>
</dbReference>
<evidence type="ECO:0000256" key="3">
    <source>
        <dbReference type="ARBA" id="ARBA00023242"/>
    </source>
</evidence>
<proteinExistence type="predicted"/>
<dbReference type="EMBL" id="CAWUHB010000110">
    <property type="protein sequence ID" value="CAK7236187.1"/>
    <property type="molecule type" value="Genomic_DNA"/>
</dbReference>
<dbReference type="InterPro" id="IPR015943">
    <property type="entry name" value="WD40/YVTN_repeat-like_dom_sf"/>
</dbReference>
<reference evidence="6 7" key="1">
    <citation type="submission" date="2024-01" db="EMBL/GenBank/DDBJ databases">
        <authorList>
            <person name="Allen C."/>
            <person name="Tagirdzhanova G."/>
        </authorList>
    </citation>
    <scope>NUCLEOTIDE SEQUENCE [LARGE SCALE GENOMIC DNA]</scope>
</reference>
<dbReference type="Pfam" id="PF12894">
    <property type="entry name" value="ANAPC4_WD40"/>
    <property type="match status" value="1"/>
</dbReference>
<keyword evidence="2" id="KW-0804">Transcription</keyword>
<keyword evidence="3" id="KW-0539">Nucleus</keyword>